<dbReference type="WBParaSite" id="maker-uti_cns_0005126-snap-gene-0.4-mRNA-1">
    <property type="protein sequence ID" value="maker-uti_cns_0005126-snap-gene-0.4-mRNA-1"/>
    <property type="gene ID" value="maker-uti_cns_0005126-snap-gene-0.4"/>
</dbReference>
<evidence type="ECO:0000256" key="4">
    <source>
        <dbReference type="ARBA" id="ARBA00023134"/>
    </source>
</evidence>
<dbReference type="PRINTS" id="PR01161">
    <property type="entry name" value="TUBULIN"/>
</dbReference>
<evidence type="ECO:0000313" key="10">
    <source>
        <dbReference type="WBParaSite" id="maker-uti_cns_0005126-snap-gene-0.4-mRNA-1"/>
    </source>
</evidence>
<evidence type="ECO:0000256" key="5">
    <source>
        <dbReference type="RuleBase" id="RU000352"/>
    </source>
</evidence>
<keyword evidence="3 5" id="KW-0547">Nucleotide-binding</keyword>
<dbReference type="SUPFAM" id="SSF52490">
    <property type="entry name" value="Tubulin nucleotide-binding domain-like"/>
    <property type="match status" value="1"/>
</dbReference>
<dbReference type="PRINTS" id="PR01519">
    <property type="entry name" value="EPSLNTUBULIN"/>
</dbReference>
<dbReference type="InterPro" id="IPR001199">
    <property type="entry name" value="Cyt_B5-like_heme/steroid-bd"/>
</dbReference>
<feature type="region of interest" description="Disordered" evidence="6">
    <location>
        <begin position="513"/>
        <end position="544"/>
    </location>
</feature>
<feature type="domain" description="Tubulin/FtsZ GTPase" evidence="7">
    <location>
        <begin position="326"/>
        <end position="512"/>
    </location>
</feature>
<keyword evidence="2 5" id="KW-0493">Microtubule</keyword>
<accession>A0A1I8H9N1</accession>
<dbReference type="InterPro" id="IPR036400">
    <property type="entry name" value="Cyt_B5-like_heme/steroid_sf"/>
</dbReference>
<dbReference type="SUPFAM" id="SSF55856">
    <property type="entry name" value="Cytochrome b5-like heme/steroid binding domain"/>
    <property type="match status" value="1"/>
</dbReference>
<proteinExistence type="inferred from homology"/>
<dbReference type="InterPro" id="IPR036525">
    <property type="entry name" value="Tubulin/FtsZ_GTPase_sf"/>
</dbReference>
<evidence type="ECO:0000259" key="7">
    <source>
        <dbReference type="SMART" id="SM00864"/>
    </source>
</evidence>
<dbReference type="AlphaFoldDB" id="A0A1I8H9N1"/>
<keyword evidence="4 5" id="KW-0342">GTP-binding</keyword>
<evidence type="ECO:0000313" key="9">
    <source>
        <dbReference type="Proteomes" id="UP000095280"/>
    </source>
</evidence>
<dbReference type="GO" id="GO:0007017">
    <property type="term" value="P:microtubule-based process"/>
    <property type="evidence" value="ECO:0007669"/>
    <property type="project" value="InterPro"/>
</dbReference>
<dbReference type="Gene3D" id="3.40.50.1440">
    <property type="entry name" value="Tubulin/FtsZ, GTPase domain"/>
    <property type="match status" value="1"/>
</dbReference>
<organism evidence="9 10">
    <name type="scientific">Macrostomum lignano</name>
    <dbReference type="NCBI Taxonomy" id="282301"/>
    <lineage>
        <taxon>Eukaryota</taxon>
        <taxon>Metazoa</taxon>
        <taxon>Spiralia</taxon>
        <taxon>Lophotrochozoa</taxon>
        <taxon>Platyhelminthes</taxon>
        <taxon>Rhabditophora</taxon>
        <taxon>Macrostomorpha</taxon>
        <taxon>Macrostomida</taxon>
        <taxon>Macrostomidae</taxon>
        <taxon>Macrostomum</taxon>
    </lineage>
</organism>
<evidence type="ECO:0000256" key="3">
    <source>
        <dbReference type="ARBA" id="ARBA00022741"/>
    </source>
</evidence>
<dbReference type="InterPro" id="IPR003008">
    <property type="entry name" value="Tubulin_FtsZ_GTPase"/>
</dbReference>
<dbReference type="PROSITE" id="PS00227">
    <property type="entry name" value="TUBULIN"/>
    <property type="match status" value="1"/>
</dbReference>
<dbReference type="SMART" id="SM01117">
    <property type="entry name" value="Cyt-b5"/>
    <property type="match status" value="1"/>
</dbReference>
<protein>
    <submittedName>
        <fullName evidence="10">Lipase_3 domain-containing protein</fullName>
    </submittedName>
</protein>
<evidence type="ECO:0000256" key="2">
    <source>
        <dbReference type="ARBA" id="ARBA00022701"/>
    </source>
</evidence>
<keyword evidence="9" id="KW-1185">Reference proteome</keyword>
<dbReference type="Pfam" id="PF00091">
    <property type="entry name" value="Tubulin"/>
    <property type="match status" value="1"/>
</dbReference>
<dbReference type="InterPro" id="IPR017975">
    <property type="entry name" value="Tubulin_CS"/>
</dbReference>
<dbReference type="SMART" id="SM00864">
    <property type="entry name" value="Tubulin"/>
    <property type="match status" value="1"/>
</dbReference>
<evidence type="ECO:0000259" key="8">
    <source>
        <dbReference type="SMART" id="SM01117"/>
    </source>
</evidence>
<dbReference type="Gene3D" id="3.10.120.10">
    <property type="entry name" value="Cytochrome b5-like heme/steroid binding domain"/>
    <property type="match status" value="1"/>
</dbReference>
<dbReference type="GO" id="GO:0005874">
    <property type="term" value="C:microtubule"/>
    <property type="evidence" value="ECO:0007669"/>
    <property type="project" value="UniProtKB-KW"/>
</dbReference>
<dbReference type="InterPro" id="IPR004057">
    <property type="entry name" value="Epsilon_tubulin"/>
</dbReference>
<dbReference type="Proteomes" id="UP000095280">
    <property type="component" value="Unplaced"/>
</dbReference>
<evidence type="ECO:0000256" key="6">
    <source>
        <dbReference type="SAM" id="MobiDB-lite"/>
    </source>
</evidence>
<feature type="domain" description="Cytochrome b5 heme-binding" evidence="8">
    <location>
        <begin position="86"/>
        <end position="175"/>
    </location>
</feature>
<dbReference type="GO" id="GO:0005525">
    <property type="term" value="F:GTP binding"/>
    <property type="evidence" value="ECO:0007669"/>
    <property type="project" value="UniProtKB-UniRule"/>
</dbReference>
<name>A0A1I8H9N1_9PLAT</name>
<dbReference type="PANTHER" id="PTHR11588">
    <property type="entry name" value="TUBULIN"/>
    <property type="match status" value="1"/>
</dbReference>
<reference evidence="10" key="1">
    <citation type="submission" date="2016-11" db="UniProtKB">
        <authorList>
            <consortium name="WormBaseParasite"/>
        </authorList>
    </citation>
    <scope>IDENTIFICATION</scope>
</reference>
<sequence length="544" mass="59522">FLLQPESTMRTSAWCLLLFGALLCGLVAVLLPTGGLGSAGLTRRLLPAYLRVHRLVAEFSRQLFGRSNKEGFAEKNAQNSCLYFLFDDTQLQRNRHLSILGTVFDVSESAFYKPGGEYEQFTGRDASRNFATSDTGAESGSFSDNLDGLSGAQLADLFEWQRFYFSKYKCVGYSRGRFYHPSLLETDYLRGMKAAADAHLARKSQLAENFPPCDATTIDGKTVVYCNGALNLDPNNVMPNTRYPRIFYNKFDATSGCACVLRDMRSDGRVAVYEACSPDALQCTVLRPPPPLQVGQCGNQIGSRFWDLALREHASVSRRGDFDDSLGTFFRQQPGEGQALKARAVLVDMEEGVVGELLKGRLRGVFDHSALITDVSGSGNNWAVGHCEYGLRHREALSESIRRCAEQCDCLQCFFLLHSMGGGTGSGLGTAILQLLRDQYPEVYRFVTAVYPSEDDDVITSPYNSVLAMRCLTDYADCVMPIDNACLAGIAQRVQDSGRTAAGSSAAAAGAAAVKGRQAIRRDEQHSGQPAAEPHGFRPLSPAR</sequence>
<dbReference type="InterPro" id="IPR000217">
    <property type="entry name" value="Tubulin"/>
</dbReference>
<evidence type="ECO:0000256" key="1">
    <source>
        <dbReference type="ARBA" id="ARBA00009636"/>
    </source>
</evidence>
<comment type="similarity">
    <text evidence="1 5">Belongs to the tubulin family.</text>
</comment>